<evidence type="ECO:0000313" key="3">
    <source>
        <dbReference type="EMBL" id="CDP17300.1"/>
    </source>
</evidence>
<keyword evidence="4" id="KW-1185">Reference proteome</keyword>
<gene>
    <name evidence="3" type="ORF">GSCOC_T00003776001</name>
</gene>
<proteinExistence type="predicted"/>
<dbReference type="PhylomeDB" id="A0A068V978"/>
<feature type="region of interest" description="Disordered" evidence="2">
    <location>
        <begin position="1"/>
        <end position="34"/>
    </location>
</feature>
<dbReference type="OMA" id="LIMQEIC"/>
<dbReference type="STRING" id="49390.A0A068V978"/>
<dbReference type="PANTHER" id="PTHR33883:SF10">
    <property type="entry name" value="WPP DOMAIN-ASSOCIATED PROTEIN"/>
    <property type="match status" value="1"/>
</dbReference>
<organism evidence="3 4">
    <name type="scientific">Coffea canephora</name>
    <name type="common">Robusta coffee</name>
    <dbReference type="NCBI Taxonomy" id="49390"/>
    <lineage>
        <taxon>Eukaryota</taxon>
        <taxon>Viridiplantae</taxon>
        <taxon>Streptophyta</taxon>
        <taxon>Embryophyta</taxon>
        <taxon>Tracheophyta</taxon>
        <taxon>Spermatophyta</taxon>
        <taxon>Magnoliopsida</taxon>
        <taxon>eudicotyledons</taxon>
        <taxon>Gunneridae</taxon>
        <taxon>Pentapetalae</taxon>
        <taxon>asterids</taxon>
        <taxon>lamiids</taxon>
        <taxon>Gentianales</taxon>
        <taxon>Rubiaceae</taxon>
        <taxon>Ixoroideae</taxon>
        <taxon>Gardenieae complex</taxon>
        <taxon>Bertiereae - Coffeeae clade</taxon>
        <taxon>Coffeeae</taxon>
        <taxon>Coffea</taxon>
    </lineage>
</organism>
<sequence>MESQELMEGERVDEGNVSGLDGDEGEQAGLGENVGENLEDELLVDLDTYLDDIDDRLMISRMVSDSVIKGMVNAVEQEAAEKIAAKELKVANIKEILKFHNVDFDAIESFGPSMIEDELESIRSGRGVTFEEACSVHDKMGESLKGLSSIVREQFKNLEKGIDGARGCSSIKSINSGSELVGLGGVLWEKESESWVDVDRMLDSLNMTLENICYQAYDMLRLSKSTLSQWHWERDLQEELENMVMHSSIHTIQEEFEQKLWSESALLSGSQSVDWIEKFSQISDVRKELAAMLKSLSHSETEQLSSHGSHDADHFHRRALSSHINSSSSLGDGNGKLEGSTTDVPENHEAVQLKHLNKEELVAHFNNIITKLRRDHESTVAELTEDYFSLKREYLKERGSCLPHKKDKEFDLLRKRIPAVILKLDDILAENEKPPASNSNTGSFHDLKDRPLGLLSGNHQLKDSLRDRKNEVKLLSSQVADAAEKKLEHSIVEANSALEDAHIEAAVIEDIYKCVVSEIARCMKCATEESDLKYLITQEVYDIVLKGVVAKAEVAPTFEFEDSELESLIAQGIFDVLLRESLKNAVEELDTWYGKYLTESQSRRSLEVKAVEKDNQLKSEAEHHKRLKQELAVSVQEKEKFAMDISKEREWFELATQELRRDASQQKLLVSQRTKELELVGDQLAEASSQIEADKVKIQILNEKLKEAYQDLEEADKQRKMELALNQEKHASFLQMKSKEREQMEAVIVDVQGLLKMLADFECKVTGKMKANSLRVEDSSSQLNSLVKKANLLKRTGRVYQQRLERKCAHLQKAEAEVDLLGDKVDKLLNLLEKIYIGLDHYSPVLRHYPGVMETLKLIRRELTGESMKQRQFSPC</sequence>
<dbReference type="AlphaFoldDB" id="A0A068V978"/>
<dbReference type="EMBL" id="HG739237">
    <property type="protein sequence ID" value="CDP17300.1"/>
    <property type="molecule type" value="Genomic_DNA"/>
</dbReference>
<dbReference type="OrthoDB" id="619142at2759"/>
<evidence type="ECO:0000256" key="2">
    <source>
        <dbReference type="SAM" id="MobiDB-lite"/>
    </source>
</evidence>
<name>A0A068V978_COFCA</name>
<keyword evidence="1" id="KW-0175">Coiled coil</keyword>
<accession>A0A068V978</accession>
<evidence type="ECO:0000313" key="4">
    <source>
        <dbReference type="Proteomes" id="UP000295252"/>
    </source>
</evidence>
<dbReference type="Gramene" id="CDP17300">
    <property type="protein sequence ID" value="CDP17300"/>
    <property type="gene ID" value="GSCOC_T00003776001"/>
</dbReference>
<feature type="coiled-coil region" evidence="1">
    <location>
        <begin position="684"/>
        <end position="722"/>
    </location>
</feature>
<dbReference type="PANTHER" id="PTHR33883">
    <property type="entry name" value="WPP DOMAIN-ASSOCIATED PROTEIN"/>
    <property type="match status" value="1"/>
</dbReference>
<dbReference type="InParanoid" id="A0A068V978"/>
<dbReference type="FunCoup" id="A0A068V978">
    <property type="interactions" value="452"/>
</dbReference>
<feature type="region of interest" description="Disordered" evidence="2">
    <location>
        <begin position="323"/>
        <end position="343"/>
    </location>
</feature>
<dbReference type="Proteomes" id="UP000295252">
    <property type="component" value="Chromosome XI"/>
</dbReference>
<evidence type="ECO:0000256" key="1">
    <source>
        <dbReference type="SAM" id="Coils"/>
    </source>
</evidence>
<reference evidence="4" key="1">
    <citation type="journal article" date="2014" name="Science">
        <title>The coffee genome provides insight into the convergent evolution of caffeine biosynthesis.</title>
        <authorList>
            <person name="Denoeud F."/>
            <person name="Carretero-Paulet L."/>
            <person name="Dereeper A."/>
            <person name="Droc G."/>
            <person name="Guyot R."/>
            <person name="Pietrella M."/>
            <person name="Zheng C."/>
            <person name="Alberti A."/>
            <person name="Anthony F."/>
            <person name="Aprea G."/>
            <person name="Aury J.M."/>
            <person name="Bento P."/>
            <person name="Bernard M."/>
            <person name="Bocs S."/>
            <person name="Campa C."/>
            <person name="Cenci A."/>
            <person name="Combes M.C."/>
            <person name="Crouzillat D."/>
            <person name="Da Silva C."/>
            <person name="Daddiego L."/>
            <person name="De Bellis F."/>
            <person name="Dussert S."/>
            <person name="Garsmeur O."/>
            <person name="Gayraud T."/>
            <person name="Guignon V."/>
            <person name="Jahn K."/>
            <person name="Jamilloux V."/>
            <person name="Joet T."/>
            <person name="Labadie K."/>
            <person name="Lan T."/>
            <person name="Leclercq J."/>
            <person name="Lepelley M."/>
            <person name="Leroy T."/>
            <person name="Li L.T."/>
            <person name="Librado P."/>
            <person name="Lopez L."/>
            <person name="Munoz A."/>
            <person name="Noel B."/>
            <person name="Pallavicini A."/>
            <person name="Perrotta G."/>
            <person name="Poncet V."/>
            <person name="Pot D."/>
            <person name="Priyono X."/>
            <person name="Rigoreau M."/>
            <person name="Rouard M."/>
            <person name="Rozas J."/>
            <person name="Tranchant-Dubreuil C."/>
            <person name="VanBuren R."/>
            <person name="Zhang Q."/>
            <person name="Andrade A.C."/>
            <person name="Argout X."/>
            <person name="Bertrand B."/>
            <person name="de Kochko A."/>
            <person name="Graziosi G."/>
            <person name="Henry R.J."/>
            <person name="Jayarama X."/>
            <person name="Ming R."/>
            <person name="Nagai C."/>
            <person name="Rounsley S."/>
            <person name="Sankoff D."/>
            <person name="Giuliano G."/>
            <person name="Albert V.A."/>
            <person name="Wincker P."/>
            <person name="Lashermes P."/>
        </authorList>
    </citation>
    <scope>NUCLEOTIDE SEQUENCE [LARGE SCALE GENOMIC DNA]</scope>
    <source>
        <strain evidence="4">cv. DH200-94</strain>
    </source>
</reference>
<protein>
    <recommendedName>
        <fullName evidence="5">WPP domain-containing protein</fullName>
    </recommendedName>
</protein>
<dbReference type="InterPro" id="IPR037490">
    <property type="entry name" value="WAP"/>
</dbReference>
<evidence type="ECO:0008006" key="5">
    <source>
        <dbReference type="Google" id="ProtNLM"/>
    </source>
</evidence>